<evidence type="ECO:0000313" key="1">
    <source>
        <dbReference type="EMBL" id="CAD7272392.1"/>
    </source>
</evidence>
<accession>A0A7R9G973</accession>
<keyword evidence="2" id="KW-1185">Reference proteome</keyword>
<organism evidence="1">
    <name type="scientific">Notodromas monacha</name>
    <dbReference type="NCBI Taxonomy" id="399045"/>
    <lineage>
        <taxon>Eukaryota</taxon>
        <taxon>Metazoa</taxon>
        <taxon>Ecdysozoa</taxon>
        <taxon>Arthropoda</taxon>
        <taxon>Crustacea</taxon>
        <taxon>Oligostraca</taxon>
        <taxon>Ostracoda</taxon>
        <taxon>Podocopa</taxon>
        <taxon>Podocopida</taxon>
        <taxon>Cypridocopina</taxon>
        <taxon>Cypridoidea</taxon>
        <taxon>Cyprididae</taxon>
        <taxon>Notodromas</taxon>
    </lineage>
</organism>
<sequence>MEYYSRDPGIAYHVSSLDRSQNGFGGGCKVRRLLLRVTNPKNYSFPSPEFLSASITRLQETHFLGNQVKF</sequence>
<dbReference type="Proteomes" id="UP000678499">
    <property type="component" value="Unassembled WGS sequence"/>
</dbReference>
<dbReference type="EMBL" id="CAJPEX010000026">
    <property type="protein sequence ID" value="CAG0912544.1"/>
    <property type="molecule type" value="Genomic_DNA"/>
</dbReference>
<evidence type="ECO:0000313" key="2">
    <source>
        <dbReference type="Proteomes" id="UP000678499"/>
    </source>
</evidence>
<gene>
    <name evidence="1" type="ORF">NMOB1V02_LOCUS328</name>
</gene>
<protein>
    <submittedName>
        <fullName evidence="1">Uncharacterized protein</fullName>
    </submittedName>
</protein>
<reference evidence="1" key="1">
    <citation type="submission" date="2020-11" db="EMBL/GenBank/DDBJ databases">
        <authorList>
            <person name="Tran Van P."/>
        </authorList>
    </citation>
    <scope>NUCLEOTIDE SEQUENCE</scope>
</reference>
<name>A0A7R9G973_9CRUS</name>
<proteinExistence type="predicted"/>
<dbReference type="EMBL" id="OA882063">
    <property type="protein sequence ID" value="CAD7272392.1"/>
    <property type="molecule type" value="Genomic_DNA"/>
</dbReference>
<dbReference type="AlphaFoldDB" id="A0A7R9G973"/>